<protein>
    <submittedName>
        <fullName evidence="2">Uncharacterized protein</fullName>
    </submittedName>
</protein>
<organism evidence="1 2">
    <name type="scientific">Romanomermis culicivorax</name>
    <name type="common">Nematode worm</name>
    <dbReference type="NCBI Taxonomy" id="13658"/>
    <lineage>
        <taxon>Eukaryota</taxon>
        <taxon>Metazoa</taxon>
        <taxon>Ecdysozoa</taxon>
        <taxon>Nematoda</taxon>
        <taxon>Enoplea</taxon>
        <taxon>Dorylaimia</taxon>
        <taxon>Mermithida</taxon>
        <taxon>Mermithoidea</taxon>
        <taxon>Mermithidae</taxon>
        <taxon>Romanomermis</taxon>
    </lineage>
</organism>
<evidence type="ECO:0000313" key="1">
    <source>
        <dbReference type="Proteomes" id="UP000887565"/>
    </source>
</evidence>
<sequence>MNQLRACPASKLLDEHAKHVRSYARNCLPSVLGENTQNEFARRAETLNKLFMVLVRTKPKIDS</sequence>
<dbReference type="Proteomes" id="UP000887565">
    <property type="component" value="Unplaced"/>
</dbReference>
<evidence type="ECO:0000313" key="2">
    <source>
        <dbReference type="WBParaSite" id="nRc.2.0.1.t20190-RA"/>
    </source>
</evidence>
<reference evidence="2" key="1">
    <citation type="submission" date="2022-11" db="UniProtKB">
        <authorList>
            <consortium name="WormBaseParasite"/>
        </authorList>
    </citation>
    <scope>IDENTIFICATION</scope>
</reference>
<keyword evidence="1" id="KW-1185">Reference proteome</keyword>
<accession>A0A915J1B9</accession>
<dbReference type="AlphaFoldDB" id="A0A915J1B9"/>
<proteinExistence type="predicted"/>
<name>A0A915J1B9_ROMCU</name>
<dbReference type="WBParaSite" id="nRc.2.0.1.t20190-RA">
    <property type="protein sequence ID" value="nRc.2.0.1.t20190-RA"/>
    <property type="gene ID" value="nRc.2.0.1.g20190"/>
</dbReference>